<dbReference type="PANTHER" id="PTHR33371">
    <property type="entry name" value="INTERMEMBRANE PHOSPHOLIPID TRANSPORT SYSTEM BINDING PROTEIN MLAD-RELATED"/>
    <property type="match status" value="1"/>
</dbReference>
<dbReference type="InterPro" id="IPR052336">
    <property type="entry name" value="MlaD_Phospholipid_Transporter"/>
</dbReference>
<dbReference type="PANTHER" id="PTHR33371:SF4">
    <property type="entry name" value="INTERMEMBRANE PHOSPHOLIPID TRANSPORT SYSTEM BINDING PROTEIN MLAD"/>
    <property type="match status" value="1"/>
</dbReference>
<dbReference type="Proteomes" id="UP000320643">
    <property type="component" value="Unassembled WGS sequence"/>
</dbReference>
<dbReference type="AlphaFoldDB" id="A0A552V5Z4"/>
<keyword evidence="2" id="KW-0812">Transmembrane</keyword>
<evidence type="ECO:0000256" key="2">
    <source>
        <dbReference type="SAM" id="Phobius"/>
    </source>
</evidence>
<dbReference type="EMBL" id="VJVZ01000003">
    <property type="protein sequence ID" value="TRW25878.1"/>
    <property type="molecule type" value="Genomic_DNA"/>
</dbReference>
<keyword evidence="2" id="KW-1133">Transmembrane helix</keyword>
<feature type="region of interest" description="Disordered" evidence="1">
    <location>
        <begin position="307"/>
        <end position="327"/>
    </location>
</feature>
<feature type="domain" description="Mce/MlaD" evidence="3">
    <location>
        <begin position="36"/>
        <end position="114"/>
    </location>
</feature>
<gene>
    <name evidence="4" type="ORF">FMM05_06550</name>
</gene>
<dbReference type="OrthoDB" id="9769132at2"/>
<dbReference type="GO" id="GO:0005543">
    <property type="term" value="F:phospholipid binding"/>
    <property type="evidence" value="ECO:0007669"/>
    <property type="project" value="TreeGrafter"/>
</dbReference>
<sequence length="327" mass="35764">MKITREAKTAILVIVSILLFIWGYSFLKGRDLFNSYQTYYVIYSDVEGLSPSAPVTLNGLVVGKVTSIQFKDLVKGDLLVELQVKTDFPISKTSHATLYEPGFGLSGKQIALIPDTKNTDLAEDGSYLQSGLKPGMLSVVGEKLSPLQTKVEATVVTADSLLHNLSNVFDKQTQQNLRVAIAEMSSTMREFNQAAHSLNGTIAGNRSNIDATMANLNRTSANFAKISDSINSANLGQAVRKLEQSLANVDHIINDVEAGKGTLGKLLKDDAMYNNLTDASNELKLLLADLKNNPKRYVHFSVFGKKGTPYVEPAEDDKKDKKTEKTE</sequence>
<comment type="caution">
    <text evidence="4">The sequence shown here is derived from an EMBL/GenBank/DDBJ whole genome shotgun (WGS) entry which is preliminary data.</text>
</comment>
<feature type="compositionally biased region" description="Basic and acidic residues" evidence="1">
    <location>
        <begin position="316"/>
        <end position="327"/>
    </location>
</feature>
<dbReference type="Pfam" id="PF02470">
    <property type="entry name" value="MlaD"/>
    <property type="match status" value="1"/>
</dbReference>
<organism evidence="4 5">
    <name type="scientific">Flavobacterium zepuense</name>
    <dbReference type="NCBI Taxonomy" id="2593302"/>
    <lineage>
        <taxon>Bacteria</taxon>
        <taxon>Pseudomonadati</taxon>
        <taxon>Bacteroidota</taxon>
        <taxon>Flavobacteriia</taxon>
        <taxon>Flavobacteriales</taxon>
        <taxon>Flavobacteriaceae</taxon>
        <taxon>Flavobacterium</taxon>
    </lineage>
</organism>
<evidence type="ECO:0000313" key="4">
    <source>
        <dbReference type="EMBL" id="TRW25878.1"/>
    </source>
</evidence>
<evidence type="ECO:0000256" key="1">
    <source>
        <dbReference type="SAM" id="MobiDB-lite"/>
    </source>
</evidence>
<evidence type="ECO:0000313" key="5">
    <source>
        <dbReference type="Proteomes" id="UP000320643"/>
    </source>
</evidence>
<evidence type="ECO:0000259" key="3">
    <source>
        <dbReference type="Pfam" id="PF02470"/>
    </source>
</evidence>
<accession>A0A552V5Z4</accession>
<protein>
    <submittedName>
        <fullName evidence="4">MCE family protein</fullName>
    </submittedName>
</protein>
<keyword evidence="5" id="KW-1185">Reference proteome</keyword>
<dbReference type="InterPro" id="IPR003399">
    <property type="entry name" value="Mce/MlaD"/>
</dbReference>
<dbReference type="RefSeq" id="WP_143372542.1">
    <property type="nucleotide sequence ID" value="NZ_VJVZ01000003.1"/>
</dbReference>
<reference evidence="4 5" key="1">
    <citation type="submission" date="2019-07" db="EMBL/GenBank/DDBJ databases">
        <title>Flavobacterium sp. nov., isolated from glacier ice.</title>
        <authorList>
            <person name="Liu Q."/>
            <person name="Xin Y.-H."/>
        </authorList>
    </citation>
    <scope>NUCLEOTIDE SEQUENCE [LARGE SCALE GENOMIC DNA]</scope>
    <source>
        <strain evidence="4 5">ZT4R6</strain>
    </source>
</reference>
<keyword evidence="2" id="KW-0472">Membrane</keyword>
<proteinExistence type="predicted"/>
<dbReference type="GO" id="GO:0005548">
    <property type="term" value="F:phospholipid transporter activity"/>
    <property type="evidence" value="ECO:0007669"/>
    <property type="project" value="TreeGrafter"/>
</dbReference>
<feature type="transmembrane region" description="Helical" evidence="2">
    <location>
        <begin position="9"/>
        <end position="27"/>
    </location>
</feature>
<name>A0A552V5Z4_9FLAO</name>